<dbReference type="PANTHER" id="PTHR19143:SF327">
    <property type="entry name" value="FI21813P1-RELATED"/>
    <property type="match status" value="1"/>
</dbReference>
<dbReference type="Proteomes" id="UP001652661">
    <property type="component" value="Chromosome 3L"/>
</dbReference>
<evidence type="ECO:0000313" key="4">
    <source>
        <dbReference type="RefSeq" id="XP_070141033.1"/>
    </source>
</evidence>
<reference evidence="4" key="1">
    <citation type="submission" date="2025-08" db="UniProtKB">
        <authorList>
            <consortium name="RefSeq"/>
        </authorList>
    </citation>
    <scope>IDENTIFICATION</scope>
    <source>
        <strain evidence="4">14028-0561.14</strain>
        <tissue evidence="4">Whole fly</tissue>
    </source>
</reference>
<sequence length="376" mass="44136">MTDIIQNMQNQLDKNIQTHNEELIHKYNIIHELTYEIQDKNHTILNMTKTINSLRSQLVNAETQIKEQDIEINQKQQNIMKFGEQLRNAYEKDRQQSKQLKEQNEQLMNKTEQLKQKDSLLETKNNEIKTQNENIKNNKIKITSLNKQIGSIEVELSQKRDHLLIYSAFQRCPKNLSNAISTIKLPGVEAFEAPCNSTGWMTIQKRFNFSESFNRTWNSYKQGFGDIRGEFFLGLEKLHQMTKAQPHELLIQLKDPYGKIAYAHYNKFQIGSEKESYYLKSLGNFTGNTKNALSYNLGMKFTTYDRDNDMQVNNCAKILLGGWWFNECGQSLPNRNFNFSISYALDSIFWPIFVGDKWRNYMSDIDAEIMIKPKNY</sequence>
<proteinExistence type="predicted"/>
<feature type="domain" description="Fibrinogen C-terminal" evidence="2">
    <location>
        <begin position="163"/>
        <end position="375"/>
    </location>
</feature>
<keyword evidence="1" id="KW-0175">Coiled coil</keyword>
<dbReference type="InterPro" id="IPR036056">
    <property type="entry name" value="Fibrinogen-like_C"/>
</dbReference>
<dbReference type="InterPro" id="IPR002181">
    <property type="entry name" value="Fibrinogen_a/b/g_C_dom"/>
</dbReference>
<dbReference type="RefSeq" id="XP_070141033.1">
    <property type="nucleotide sequence ID" value="XM_070284932.1"/>
</dbReference>
<keyword evidence="3" id="KW-1185">Reference proteome</keyword>
<dbReference type="GeneID" id="121503132"/>
<name>A0ABM4GE94_DROKI</name>
<feature type="coiled-coil region" evidence="1">
    <location>
        <begin position="44"/>
        <end position="148"/>
    </location>
</feature>
<dbReference type="Gene3D" id="3.90.215.10">
    <property type="entry name" value="Gamma Fibrinogen, chain A, domain 1"/>
    <property type="match status" value="1"/>
</dbReference>
<dbReference type="SUPFAM" id="SSF56496">
    <property type="entry name" value="Fibrinogen C-terminal domain-like"/>
    <property type="match status" value="1"/>
</dbReference>
<protein>
    <submittedName>
        <fullName evidence="4">Angiopoietin-related protein 7-like</fullName>
    </submittedName>
</protein>
<dbReference type="InterPro" id="IPR014716">
    <property type="entry name" value="Fibrinogen_a/b/g_C_1"/>
</dbReference>
<evidence type="ECO:0000313" key="3">
    <source>
        <dbReference type="Proteomes" id="UP001652661"/>
    </source>
</evidence>
<gene>
    <name evidence="4" type="primary">LOC121503132</name>
</gene>
<dbReference type="InterPro" id="IPR050373">
    <property type="entry name" value="Fibrinogen_C-term_domain"/>
</dbReference>
<dbReference type="SMART" id="SM00186">
    <property type="entry name" value="FBG"/>
    <property type="match status" value="1"/>
</dbReference>
<dbReference type="CDD" id="cd00087">
    <property type="entry name" value="FReD"/>
    <property type="match status" value="1"/>
</dbReference>
<dbReference type="PANTHER" id="PTHR19143">
    <property type="entry name" value="FIBRINOGEN/TENASCIN/ANGIOPOEITIN"/>
    <property type="match status" value="1"/>
</dbReference>
<evidence type="ECO:0000259" key="2">
    <source>
        <dbReference type="PROSITE" id="PS51406"/>
    </source>
</evidence>
<dbReference type="Pfam" id="PF00147">
    <property type="entry name" value="Fibrinogen_C"/>
    <property type="match status" value="1"/>
</dbReference>
<evidence type="ECO:0000256" key="1">
    <source>
        <dbReference type="SAM" id="Coils"/>
    </source>
</evidence>
<accession>A0ABM4GE94</accession>
<dbReference type="PROSITE" id="PS51406">
    <property type="entry name" value="FIBRINOGEN_C_2"/>
    <property type="match status" value="1"/>
</dbReference>
<organism evidence="3 4">
    <name type="scientific">Drosophila kikkawai</name>
    <name type="common">Fruit fly</name>
    <dbReference type="NCBI Taxonomy" id="30033"/>
    <lineage>
        <taxon>Eukaryota</taxon>
        <taxon>Metazoa</taxon>
        <taxon>Ecdysozoa</taxon>
        <taxon>Arthropoda</taxon>
        <taxon>Hexapoda</taxon>
        <taxon>Insecta</taxon>
        <taxon>Pterygota</taxon>
        <taxon>Neoptera</taxon>
        <taxon>Endopterygota</taxon>
        <taxon>Diptera</taxon>
        <taxon>Brachycera</taxon>
        <taxon>Muscomorpha</taxon>
        <taxon>Ephydroidea</taxon>
        <taxon>Drosophilidae</taxon>
        <taxon>Drosophila</taxon>
        <taxon>Sophophora</taxon>
    </lineage>
</organism>